<keyword evidence="3" id="KW-0677">Repeat</keyword>
<keyword evidence="11" id="KW-1185">Reference proteome</keyword>
<evidence type="ECO:0000256" key="2">
    <source>
        <dbReference type="ARBA" id="ARBA00022692"/>
    </source>
</evidence>
<dbReference type="GO" id="GO:0005886">
    <property type="term" value="C:plasma membrane"/>
    <property type="evidence" value="ECO:0007669"/>
    <property type="project" value="TreeGrafter"/>
</dbReference>
<feature type="transmembrane region" description="Helical" evidence="8">
    <location>
        <begin position="453"/>
        <end position="475"/>
    </location>
</feature>
<evidence type="ECO:0000256" key="4">
    <source>
        <dbReference type="ARBA" id="ARBA00022989"/>
    </source>
</evidence>
<dbReference type="PANTHER" id="PTHR24186">
    <property type="entry name" value="PROTEIN PHOSPHATASE 1 REGULATORY SUBUNIT"/>
    <property type="match status" value="1"/>
</dbReference>
<evidence type="ECO:0000313" key="10">
    <source>
        <dbReference type="EMBL" id="CAH2080478.1"/>
    </source>
</evidence>
<organism evidence="10 11">
    <name type="scientific">Thlaspi arvense</name>
    <name type="common">Field penny-cress</name>
    <dbReference type="NCBI Taxonomy" id="13288"/>
    <lineage>
        <taxon>Eukaryota</taxon>
        <taxon>Viridiplantae</taxon>
        <taxon>Streptophyta</taxon>
        <taxon>Embryophyta</taxon>
        <taxon>Tracheophyta</taxon>
        <taxon>Spermatophyta</taxon>
        <taxon>Magnoliopsida</taxon>
        <taxon>eudicotyledons</taxon>
        <taxon>Gunneridae</taxon>
        <taxon>Pentapetalae</taxon>
        <taxon>rosids</taxon>
        <taxon>malvids</taxon>
        <taxon>Brassicales</taxon>
        <taxon>Brassicaceae</taxon>
        <taxon>Thlaspideae</taxon>
        <taxon>Thlaspi</taxon>
    </lineage>
</organism>
<reference evidence="10 11" key="1">
    <citation type="submission" date="2022-03" db="EMBL/GenBank/DDBJ databases">
        <authorList>
            <person name="Nunn A."/>
            <person name="Chopra R."/>
            <person name="Nunn A."/>
            <person name="Contreras Garrido A."/>
        </authorList>
    </citation>
    <scope>NUCLEOTIDE SEQUENCE [LARGE SCALE GENOMIC DNA]</scope>
</reference>
<comment type="caution">
    <text evidence="10">The sequence shown here is derived from an EMBL/GenBank/DDBJ whole genome shotgun (WGS) entry which is preliminary data.</text>
</comment>
<feature type="repeat" description="ANK" evidence="7">
    <location>
        <begin position="126"/>
        <end position="147"/>
    </location>
</feature>
<dbReference type="SUPFAM" id="SSF48403">
    <property type="entry name" value="Ankyrin repeat"/>
    <property type="match status" value="1"/>
</dbReference>
<keyword evidence="2 8" id="KW-0812">Transmembrane</keyword>
<feature type="transmembrane region" description="Helical" evidence="8">
    <location>
        <begin position="323"/>
        <end position="340"/>
    </location>
</feature>
<sequence length="508" mass="56700">MHQTSIHMLQYGKEDRDREMAEMLYKAAAEGNVQALRKIIEKDGIILERITVEDFGETPLHVAAMCGHLDFVKETLNLKPQGPRLASELDGRKRSPLHLASAKGHLEIVKLLISADPEMCKAQDRDGRNPLHLAAIKGRVRVLEELVGARREAAEDRVGHTGETILHLCVKHNQFEALKLLMEKTVNHVNSKDADGNTILHLAVSDKQVVAIKYMLNLPQITIEVNARNAFGFTALDILFQSRRDVNDLDIRDSLETAGASRAARIQSATTANDATPITQENTENEKHCCLSLIAQFKKFNKKDPDPENNLNQGKWLAKKRDTLMVVASLIATMAFQAGLNPPGGVFQDSTPVDSQGNPIDPIPHRVGEAVIAYTYPDSYKYYLRSNTIGFVASVSVILLLISGLPFKRRGFMWIMMVILWLSITSMAFTYAFSTTVLTPKTDRRALKRTMYVAVPVWCGLMAILLLAHTLRLAANWLQNKKKKWAWPCGSSSRETTRNAINGSQQQV</sequence>
<name>A0AAU9T7R7_THLAR</name>
<evidence type="ECO:0000256" key="5">
    <source>
        <dbReference type="ARBA" id="ARBA00023043"/>
    </source>
</evidence>
<evidence type="ECO:0000256" key="7">
    <source>
        <dbReference type="PROSITE-ProRule" id="PRU00023"/>
    </source>
</evidence>
<dbReference type="Proteomes" id="UP000836841">
    <property type="component" value="Unassembled WGS sequence"/>
</dbReference>
<evidence type="ECO:0000256" key="8">
    <source>
        <dbReference type="SAM" id="Phobius"/>
    </source>
</evidence>
<dbReference type="Pfam" id="PF13637">
    <property type="entry name" value="Ank_4"/>
    <property type="match status" value="1"/>
</dbReference>
<evidence type="ECO:0000256" key="1">
    <source>
        <dbReference type="ARBA" id="ARBA00004141"/>
    </source>
</evidence>
<protein>
    <recommendedName>
        <fullName evidence="9">PGG domain-containing protein</fullName>
    </recommendedName>
</protein>
<dbReference type="Pfam" id="PF13962">
    <property type="entry name" value="PGG"/>
    <property type="match status" value="1"/>
</dbReference>
<feature type="transmembrane region" description="Helical" evidence="8">
    <location>
        <begin position="414"/>
        <end position="433"/>
    </location>
</feature>
<keyword evidence="4 8" id="KW-1133">Transmembrane helix</keyword>
<dbReference type="InterPro" id="IPR036770">
    <property type="entry name" value="Ankyrin_rpt-contain_sf"/>
</dbReference>
<dbReference type="Gene3D" id="1.25.40.20">
    <property type="entry name" value="Ankyrin repeat-containing domain"/>
    <property type="match status" value="1"/>
</dbReference>
<evidence type="ECO:0000259" key="9">
    <source>
        <dbReference type="Pfam" id="PF13962"/>
    </source>
</evidence>
<evidence type="ECO:0000313" key="11">
    <source>
        <dbReference type="Proteomes" id="UP000836841"/>
    </source>
</evidence>
<gene>
    <name evidence="10" type="ORF">TAV2_LOCUS26191</name>
</gene>
<dbReference type="InterPro" id="IPR026961">
    <property type="entry name" value="PGG_dom"/>
</dbReference>
<dbReference type="PROSITE" id="PS50088">
    <property type="entry name" value="ANK_REPEAT"/>
    <property type="match status" value="3"/>
</dbReference>
<comment type="subcellular location">
    <subcellularLocation>
        <location evidence="1">Membrane</location>
        <topology evidence="1">Multi-pass membrane protein</topology>
    </subcellularLocation>
</comment>
<evidence type="ECO:0000256" key="6">
    <source>
        <dbReference type="ARBA" id="ARBA00023136"/>
    </source>
</evidence>
<dbReference type="EMBL" id="CAJVSB020000903">
    <property type="protein sequence ID" value="CAH2080478.1"/>
    <property type="molecule type" value="Genomic_DNA"/>
</dbReference>
<dbReference type="PROSITE" id="PS50297">
    <property type="entry name" value="ANK_REP_REGION"/>
    <property type="match status" value="3"/>
</dbReference>
<dbReference type="AlphaFoldDB" id="A0AAU9T7R7"/>
<feature type="transmembrane region" description="Helical" evidence="8">
    <location>
        <begin position="382"/>
        <end position="402"/>
    </location>
</feature>
<keyword evidence="5 7" id="KW-0040">ANK repeat</keyword>
<feature type="repeat" description="ANK" evidence="7">
    <location>
        <begin position="92"/>
        <end position="124"/>
    </location>
</feature>
<accession>A0AAU9T7R7</accession>
<proteinExistence type="predicted"/>
<dbReference type="PANTHER" id="PTHR24186:SF37">
    <property type="entry name" value="PGG DOMAIN-CONTAINING PROTEIN"/>
    <property type="match status" value="1"/>
</dbReference>
<feature type="domain" description="PGG" evidence="9">
    <location>
        <begin position="315"/>
        <end position="436"/>
    </location>
</feature>
<evidence type="ECO:0000256" key="3">
    <source>
        <dbReference type="ARBA" id="ARBA00022737"/>
    </source>
</evidence>
<dbReference type="SMART" id="SM00248">
    <property type="entry name" value="ANK"/>
    <property type="match status" value="6"/>
</dbReference>
<dbReference type="InterPro" id="IPR002110">
    <property type="entry name" value="Ankyrin_rpt"/>
</dbReference>
<dbReference type="Pfam" id="PF12796">
    <property type="entry name" value="Ank_2"/>
    <property type="match status" value="2"/>
</dbReference>
<feature type="repeat" description="ANK" evidence="7">
    <location>
        <begin position="55"/>
        <end position="77"/>
    </location>
</feature>
<keyword evidence="6 8" id="KW-0472">Membrane</keyword>